<dbReference type="GO" id="GO:0031902">
    <property type="term" value="C:late endosome membrane"/>
    <property type="evidence" value="ECO:0007669"/>
    <property type="project" value="UniProtKB-SubCell"/>
</dbReference>
<evidence type="ECO:0000256" key="9">
    <source>
        <dbReference type="SAM" id="Phobius"/>
    </source>
</evidence>
<keyword evidence="6" id="KW-0862">Zinc</keyword>
<protein>
    <recommendedName>
        <fullName evidence="10">LITAF domain-containing protein</fullName>
    </recommendedName>
</protein>
<evidence type="ECO:0000256" key="8">
    <source>
        <dbReference type="SAM" id="MobiDB-lite"/>
    </source>
</evidence>
<comment type="caution">
    <text evidence="11">The sequence shown here is derived from an EMBL/GenBank/DDBJ whole genome shotgun (WGS) entry which is preliminary data.</text>
</comment>
<evidence type="ECO:0000256" key="6">
    <source>
        <dbReference type="ARBA" id="ARBA00022833"/>
    </source>
</evidence>
<evidence type="ECO:0000313" key="12">
    <source>
        <dbReference type="Proteomes" id="UP000580250"/>
    </source>
</evidence>
<comment type="similarity">
    <text evidence="4">Belongs to the CDIP1/LITAF family.</text>
</comment>
<evidence type="ECO:0000256" key="1">
    <source>
        <dbReference type="ARBA" id="ARBA00004414"/>
    </source>
</evidence>
<dbReference type="GO" id="GO:0005765">
    <property type="term" value="C:lysosomal membrane"/>
    <property type="evidence" value="ECO:0007669"/>
    <property type="project" value="UniProtKB-SubCell"/>
</dbReference>
<feature type="compositionally biased region" description="Polar residues" evidence="8">
    <location>
        <begin position="44"/>
        <end position="55"/>
    </location>
</feature>
<keyword evidence="5" id="KW-0479">Metal-binding</keyword>
<evidence type="ECO:0000259" key="10">
    <source>
        <dbReference type="PROSITE" id="PS51837"/>
    </source>
</evidence>
<dbReference type="InterPro" id="IPR037519">
    <property type="entry name" value="LITAF_fam"/>
</dbReference>
<keyword evidence="9" id="KW-1133">Transmembrane helix</keyword>
<dbReference type="PANTHER" id="PTHR23292">
    <property type="entry name" value="LIPOPOLYSACCHARIDE-INDUCED TUMOR NECROSIS FACTOR-ALPHA FACTOR"/>
    <property type="match status" value="1"/>
</dbReference>
<dbReference type="Pfam" id="PF10601">
    <property type="entry name" value="zf-LITAF-like"/>
    <property type="match status" value="1"/>
</dbReference>
<dbReference type="PANTHER" id="PTHR23292:SF6">
    <property type="entry name" value="FI16602P1-RELATED"/>
    <property type="match status" value="1"/>
</dbReference>
<dbReference type="Proteomes" id="UP000580250">
    <property type="component" value="Unassembled WGS sequence"/>
</dbReference>
<sequence>MDPPPPHCSETFNDPGNPTEEGIPLFTLPPRPPPPALGAGSLPNNGQQQPSNTPTLRPIDVFTSKFGLYPLKMKCPYCRSHIVTQTIKTSGMLTWIITGLCFFLGCILLCWIPFCVDSCLDVEHRCPACKKPLGRFSRISK</sequence>
<dbReference type="PROSITE" id="PS51837">
    <property type="entry name" value="LITAF"/>
    <property type="match status" value="1"/>
</dbReference>
<evidence type="ECO:0000256" key="5">
    <source>
        <dbReference type="ARBA" id="ARBA00022723"/>
    </source>
</evidence>
<dbReference type="AlphaFoldDB" id="A0A6V7XQA3"/>
<dbReference type="OrthoDB" id="4713066at2759"/>
<evidence type="ECO:0000313" key="11">
    <source>
        <dbReference type="EMBL" id="CAD2201486.1"/>
    </source>
</evidence>
<dbReference type="InterPro" id="IPR006629">
    <property type="entry name" value="LITAF"/>
</dbReference>
<keyword evidence="9" id="KW-0812">Transmembrane</keyword>
<feature type="compositionally biased region" description="Pro residues" evidence="8">
    <location>
        <begin position="27"/>
        <end position="36"/>
    </location>
</feature>
<feature type="region of interest" description="Disordered" evidence="8">
    <location>
        <begin position="1"/>
        <end position="57"/>
    </location>
</feature>
<keyword evidence="7 9" id="KW-0472">Membrane</keyword>
<evidence type="ECO:0000256" key="3">
    <source>
        <dbReference type="ARBA" id="ARBA00004630"/>
    </source>
</evidence>
<accession>A0A6V7XQA3</accession>
<evidence type="ECO:0000256" key="4">
    <source>
        <dbReference type="ARBA" id="ARBA00005975"/>
    </source>
</evidence>
<dbReference type="GO" id="GO:0008270">
    <property type="term" value="F:zinc ion binding"/>
    <property type="evidence" value="ECO:0007669"/>
    <property type="project" value="TreeGrafter"/>
</dbReference>
<feature type="domain" description="LITAF" evidence="10">
    <location>
        <begin position="51"/>
        <end position="138"/>
    </location>
</feature>
<comment type="subcellular location">
    <subcellularLocation>
        <location evidence="2">Endosome membrane</location>
        <topology evidence="2">Peripheral membrane protein</topology>
    </subcellularLocation>
    <subcellularLocation>
        <location evidence="1">Late endosome membrane</location>
    </subcellularLocation>
    <subcellularLocation>
        <location evidence="3">Lysosome membrane</location>
        <topology evidence="3">Peripheral membrane protein</topology>
        <orientation evidence="3">Cytoplasmic side</orientation>
    </subcellularLocation>
</comment>
<evidence type="ECO:0000256" key="2">
    <source>
        <dbReference type="ARBA" id="ARBA00004481"/>
    </source>
</evidence>
<feature type="transmembrane region" description="Helical" evidence="9">
    <location>
        <begin position="92"/>
        <end position="114"/>
    </location>
</feature>
<gene>
    <name evidence="11" type="ORF">MENT_LOCUS55042</name>
</gene>
<dbReference type="EMBL" id="CAJEWN010002019">
    <property type="protein sequence ID" value="CAD2201486.1"/>
    <property type="molecule type" value="Genomic_DNA"/>
</dbReference>
<reference evidence="11 12" key="1">
    <citation type="submission" date="2020-08" db="EMBL/GenBank/DDBJ databases">
        <authorList>
            <person name="Koutsovoulos G."/>
            <person name="Danchin GJ E."/>
        </authorList>
    </citation>
    <scope>NUCLEOTIDE SEQUENCE [LARGE SCALE GENOMIC DNA]</scope>
</reference>
<dbReference type="SMART" id="SM00714">
    <property type="entry name" value="LITAF"/>
    <property type="match status" value="1"/>
</dbReference>
<proteinExistence type="inferred from homology"/>
<name>A0A6V7XQA3_MELEN</name>
<evidence type="ECO:0000256" key="7">
    <source>
        <dbReference type="ARBA" id="ARBA00023136"/>
    </source>
</evidence>
<organism evidence="11 12">
    <name type="scientific">Meloidogyne enterolobii</name>
    <name type="common">Root-knot nematode worm</name>
    <name type="synonym">Meloidogyne mayaguensis</name>
    <dbReference type="NCBI Taxonomy" id="390850"/>
    <lineage>
        <taxon>Eukaryota</taxon>
        <taxon>Metazoa</taxon>
        <taxon>Ecdysozoa</taxon>
        <taxon>Nematoda</taxon>
        <taxon>Chromadorea</taxon>
        <taxon>Rhabditida</taxon>
        <taxon>Tylenchina</taxon>
        <taxon>Tylenchomorpha</taxon>
        <taxon>Tylenchoidea</taxon>
        <taxon>Meloidogynidae</taxon>
        <taxon>Meloidogyninae</taxon>
        <taxon>Meloidogyne</taxon>
    </lineage>
</organism>